<accession>A0A2W5MZY3</accession>
<evidence type="ECO:0000256" key="1">
    <source>
        <dbReference type="SAM" id="Phobius"/>
    </source>
</evidence>
<reference evidence="2 3" key="1">
    <citation type="submission" date="2017-08" db="EMBL/GenBank/DDBJ databases">
        <title>Infants hospitalized years apart are colonized by the same room-sourced microbial strains.</title>
        <authorList>
            <person name="Brooks B."/>
            <person name="Olm M.R."/>
            <person name="Firek B.A."/>
            <person name="Baker R."/>
            <person name="Thomas B.C."/>
            <person name="Morowitz M.J."/>
            <person name="Banfield J.F."/>
        </authorList>
    </citation>
    <scope>NUCLEOTIDE SEQUENCE [LARGE SCALE GENOMIC DNA]</scope>
    <source>
        <strain evidence="2">S2_005_002_R2_34</strain>
    </source>
</reference>
<dbReference type="Proteomes" id="UP000249185">
    <property type="component" value="Unassembled WGS sequence"/>
</dbReference>
<evidence type="ECO:0000313" key="2">
    <source>
        <dbReference type="EMBL" id="PZQ46762.1"/>
    </source>
</evidence>
<keyword evidence="1" id="KW-1133">Transmembrane helix</keyword>
<dbReference type="AlphaFoldDB" id="A0A2W5MZY3"/>
<keyword evidence="1" id="KW-0472">Membrane</keyword>
<sequence length="60" mass="6627">MSATQLVFTIVLICQLSILMHLVRQCSSFWEALELVILYSIVTLPSSLMLSVLVSALVAM</sequence>
<organism evidence="2 3">
    <name type="scientific">Rhodovulum sulfidophilum</name>
    <name type="common">Rhodobacter sulfidophilus</name>
    <dbReference type="NCBI Taxonomy" id="35806"/>
    <lineage>
        <taxon>Bacteria</taxon>
        <taxon>Pseudomonadati</taxon>
        <taxon>Pseudomonadota</taxon>
        <taxon>Alphaproteobacteria</taxon>
        <taxon>Rhodobacterales</taxon>
        <taxon>Paracoccaceae</taxon>
        <taxon>Rhodovulum</taxon>
    </lineage>
</organism>
<evidence type="ECO:0000313" key="3">
    <source>
        <dbReference type="Proteomes" id="UP000249185"/>
    </source>
</evidence>
<feature type="transmembrane region" description="Helical" evidence="1">
    <location>
        <begin position="35"/>
        <end position="59"/>
    </location>
</feature>
<comment type="caution">
    <text evidence="2">The sequence shown here is derived from an EMBL/GenBank/DDBJ whole genome shotgun (WGS) entry which is preliminary data.</text>
</comment>
<keyword evidence="1" id="KW-0812">Transmembrane</keyword>
<dbReference type="EMBL" id="QFPW01000021">
    <property type="protein sequence ID" value="PZQ46762.1"/>
    <property type="molecule type" value="Genomic_DNA"/>
</dbReference>
<name>A0A2W5MZY3_RHOSU</name>
<protein>
    <submittedName>
        <fullName evidence="2">Uncharacterized protein</fullName>
    </submittedName>
</protein>
<proteinExistence type="predicted"/>
<feature type="transmembrane region" description="Helical" evidence="1">
    <location>
        <begin position="6"/>
        <end position="23"/>
    </location>
</feature>
<gene>
    <name evidence="2" type="ORF">DI556_19265</name>
</gene>